<keyword evidence="10" id="KW-1185">Reference proteome</keyword>
<feature type="transmembrane region" description="Helical" evidence="7">
    <location>
        <begin position="227"/>
        <end position="249"/>
    </location>
</feature>
<evidence type="ECO:0000259" key="8">
    <source>
        <dbReference type="Pfam" id="PF00324"/>
    </source>
</evidence>
<feature type="transmembrane region" description="Helical" evidence="7">
    <location>
        <begin position="176"/>
        <end position="193"/>
    </location>
</feature>
<dbReference type="AlphaFoldDB" id="A0AAI9TT19"/>
<protein>
    <submittedName>
        <fullName evidence="9">Proline-specific permease</fullName>
    </submittedName>
</protein>
<accession>A0AAI9TT19</accession>
<dbReference type="PANTHER" id="PTHR43341:SF36">
    <property type="entry name" value="PROLINE-SPECIFIC PERMEASE"/>
    <property type="match status" value="1"/>
</dbReference>
<dbReference type="Proteomes" id="UP001227192">
    <property type="component" value="Unassembled WGS sequence"/>
</dbReference>
<feature type="transmembrane region" description="Helical" evidence="7">
    <location>
        <begin position="148"/>
        <end position="170"/>
    </location>
</feature>
<reference evidence="9" key="1">
    <citation type="submission" date="2015-06" db="EMBL/GenBank/DDBJ databases">
        <authorList>
            <person name="Nguyen H."/>
        </authorList>
    </citation>
    <scope>NUCLEOTIDE SEQUENCE</scope>
    <source>
        <strain evidence="9">DAOM 180753</strain>
    </source>
</reference>
<feature type="transmembrane region" description="Helical" evidence="7">
    <location>
        <begin position="553"/>
        <end position="577"/>
    </location>
</feature>
<evidence type="ECO:0000313" key="9">
    <source>
        <dbReference type="EMBL" id="KAJ9492865.1"/>
    </source>
</evidence>
<dbReference type="PANTHER" id="PTHR43341">
    <property type="entry name" value="AMINO ACID PERMEASE"/>
    <property type="match status" value="1"/>
</dbReference>
<dbReference type="Gene3D" id="1.20.1740.10">
    <property type="entry name" value="Amino acid/polyamine transporter I"/>
    <property type="match status" value="1"/>
</dbReference>
<dbReference type="GO" id="GO:0016020">
    <property type="term" value="C:membrane"/>
    <property type="evidence" value="ECO:0007669"/>
    <property type="project" value="UniProtKB-SubCell"/>
</dbReference>
<keyword evidence="4" id="KW-0029">Amino-acid transport</keyword>
<feature type="transmembrane region" description="Helical" evidence="7">
    <location>
        <begin position="255"/>
        <end position="277"/>
    </location>
</feature>
<evidence type="ECO:0000256" key="2">
    <source>
        <dbReference type="ARBA" id="ARBA00022448"/>
    </source>
</evidence>
<gene>
    <name evidence="9" type="primary">prnB</name>
    <name evidence="9" type="ORF">VN97_g348</name>
</gene>
<evidence type="ECO:0000256" key="1">
    <source>
        <dbReference type="ARBA" id="ARBA00004141"/>
    </source>
</evidence>
<name>A0AAI9TT19_PENTH</name>
<proteinExistence type="predicted"/>
<evidence type="ECO:0000313" key="10">
    <source>
        <dbReference type="Proteomes" id="UP001227192"/>
    </source>
</evidence>
<comment type="caution">
    <text evidence="9">The sequence shown here is derived from an EMBL/GenBank/DDBJ whole genome shotgun (WGS) entry which is preliminary data.</text>
</comment>
<keyword evidence="6 7" id="KW-0472">Membrane</keyword>
<evidence type="ECO:0000256" key="6">
    <source>
        <dbReference type="ARBA" id="ARBA00023136"/>
    </source>
</evidence>
<dbReference type="EMBL" id="LACB01000005">
    <property type="protein sequence ID" value="KAJ9492865.1"/>
    <property type="molecule type" value="Genomic_DNA"/>
</dbReference>
<organism evidence="9 10">
    <name type="scientific">Penicillium thymicola</name>
    <dbReference type="NCBI Taxonomy" id="293382"/>
    <lineage>
        <taxon>Eukaryota</taxon>
        <taxon>Fungi</taxon>
        <taxon>Dikarya</taxon>
        <taxon>Ascomycota</taxon>
        <taxon>Pezizomycotina</taxon>
        <taxon>Eurotiomycetes</taxon>
        <taxon>Eurotiomycetidae</taxon>
        <taxon>Eurotiales</taxon>
        <taxon>Aspergillaceae</taxon>
        <taxon>Penicillium</taxon>
    </lineage>
</organism>
<feature type="transmembrane region" description="Helical" evidence="7">
    <location>
        <begin position="583"/>
        <end position="603"/>
    </location>
</feature>
<dbReference type="InterPro" id="IPR004841">
    <property type="entry name" value="AA-permease/SLC12A_dom"/>
</dbReference>
<sequence length="652" mass="71516">MFKVNLGPRTNRRPPELPLASPLLLSPPELRPRLVNICCDGCHLTLCDRTVVSSPSSSFPLLLLLRSSKQLARRIQLHCSLPLFSWLPVNIPISLPSQIMKDDPSKTQSLEAGVRSHSPYDDPKAIQGEITAPNSGTKRGLSSRHVQFLALGGCIGTGLFVGSGASLSAVGPAPLLMGYIVMSSIVYFVMNMLGEMTTYLPIQGVSAPYLITRFTEPSLGFAIGYNYWYSFSMLLASEVTACGLVIEYWDSPVSVGVWIAIILVLVLLLNVIAVSWYGEAEFWFASLKIIAIIGLIILGVVLFFGGGPNHDRLGFRYWKTPGAFVEPYLVPNINTGRFLAFWTAMIKSGFSFIFSPELITAAAGEAESPRRNIPKASKRFIYRLFTFYVLGSLVIGVTVAYNDKNLLQGVASGGSGAGASPFVVGIQNAGITGLNHVINAAILTSACSSGNSWLFAGSRTLYSLAGEGQAPACFLRCSKNGVPYNAVLATWAIGLLSFLNLSTSGSTVFYWFTNITTIGGFLAWVIVAVAYLRFRSALDFHGLLSSRPFITPFQPYGAYFVMIFVSLLAITNGYTVFFPGSFTASNFLVSYIVFVIFFVLYFGHKFCYKTPWIVKVSELDILSGKDKIDRLEEEEIVPQPRNWLERVWWWIA</sequence>
<evidence type="ECO:0000256" key="7">
    <source>
        <dbReference type="SAM" id="Phobius"/>
    </source>
</evidence>
<dbReference type="Pfam" id="PF00324">
    <property type="entry name" value="AA_permease"/>
    <property type="match status" value="1"/>
</dbReference>
<evidence type="ECO:0000256" key="4">
    <source>
        <dbReference type="ARBA" id="ARBA00022970"/>
    </source>
</evidence>
<dbReference type="GO" id="GO:0015171">
    <property type="term" value="F:amino acid transmembrane transporter activity"/>
    <property type="evidence" value="ECO:0007669"/>
    <property type="project" value="TreeGrafter"/>
</dbReference>
<comment type="subcellular location">
    <subcellularLocation>
        <location evidence="1">Membrane</location>
        <topology evidence="1">Multi-pass membrane protein</topology>
    </subcellularLocation>
</comment>
<keyword evidence="5 7" id="KW-1133">Transmembrane helix</keyword>
<evidence type="ECO:0000256" key="3">
    <source>
        <dbReference type="ARBA" id="ARBA00022692"/>
    </source>
</evidence>
<keyword evidence="2" id="KW-0813">Transport</keyword>
<keyword evidence="3 7" id="KW-0812">Transmembrane</keyword>
<dbReference type="InterPro" id="IPR050524">
    <property type="entry name" value="APC_YAT"/>
</dbReference>
<reference evidence="9" key="2">
    <citation type="journal article" date="2016" name="Fungal Biol.">
        <title>Ochratoxin A production by Penicillium thymicola.</title>
        <authorList>
            <person name="Nguyen H.D.T."/>
            <person name="McMullin D.R."/>
            <person name="Ponomareva E."/>
            <person name="Riley R."/>
            <person name="Pomraning K.R."/>
            <person name="Baker S.E."/>
            <person name="Seifert K.A."/>
        </authorList>
    </citation>
    <scope>NUCLEOTIDE SEQUENCE</scope>
    <source>
        <strain evidence="9">DAOM 180753</strain>
    </source>
</reference>
<feature type="transmembrane region" description="Helical" evidence="7">
    <location>
        <begin position="339"/>
        <end position="359"/>
    </location>
</feature>
<feature type="transmembrane region" description="Helical" evidence="7">
    <location>
        <begin position="508"/>
        <end position="532"/>
    </location>
</feature>
<feature type="domain" description="Amino acid permease/ SLC12A" evidence="8">
    <location>
        <begin position="145"/>
        <end position="610"/>
    </location>
</feature>
<evidence type="ECO:0000256" key="5">
    <source>
        <dbReference type="ARBA" id="ARBA00022989"/>
    </source>
</evidence>
<dbReference type="FunFam" id="1.20.1740.10:FF:000006">
    <property type="entry name" value="General amino acid permease"/>
    <property type="match status" value="1"/>
</dbReference>
<feature type="transmembrane region" description="Helical" evidence="7">
    <location>
        <begin position="289"/>
        <end position="307"/>
    </location>
</feature>
<feature type="transmembrane region" description="Helical" evidence="7">
    <location>
        <begin position="380"/>
        <end position="401"/>
    </location>
</feature>